<sequence>MAARGRPSSGMRGISPVPSYVVMQPTTLCNLDCAYCYLPMRAVDRRMPVAVAEAVAASVNRWAEAGRFSVVWHGGEPLAAGREHLAALIAPFGPEVEHHVQTNATLIDDAWCEFLAAHRVRVSVSVDGPRGRNGDRVTRAGRPAYDRIVRGVAALRRHGLPFSALAVVNDPEPGRAAELYDYFLGLGCEVLGVNIEETEGVNTRGNAHEAAQVRAFWAELVAAWRRDPRIHLREVEWSLRYAAAVLDGTADGLLPRRLDPIPTVGYDGSVVVLSPELAGFSDPRYGDFSSGNVLTTPLAEIVAGAERTTGWVGEFLAGVEACRASCPYFGFCGGGHAANRYFELGRFDGTETEHCRNSKIRLLEGVLDHAREHRTPAV</sequence>
<dbReference type="GO" id="GO:0051536">
    <property type="term" value="F:iron-sulfur cluster binding"/>
    <property type="evidence" value="ECO:0007669"/>
    <property type="project" value="UniProtKB-KW"/>
</dbReference>
<dbReference type="PATRIC" id="fig|47853.6.peg.539"/>
<protein>
    <submittedName>
        <fullName evidence="6">Radical SAM protein</fullName>
    </submittedName>
</protein>
<gene>
    <name evidence="6" type="ORF">TK50_02510</name>
</gene>
<keyword evidence="1" id="KW-0949">S-adenosyl-L-methionine</keyword>
<dbReference type="SFLD" id="SFLDS00029">
    <property type="entry name" value="Radical_SAM"/>
    <property type="match status" value="1"/>
</dbReference>
<evidence type="ECO:0000256" key="1">
    <source>
        <dbReference type="ARBA" id="ARBA00022691"/>
    </source>
</evidence>
<dbReference type="SFLD" id="SFLDG01386">
    <property type="entry name" value="main_SPASM_domain-containing"/>
    <property type="match status" value="1"/>
</dbReference>
<evidence type="ECO:0000256" key="4">
    <source>
        <dbReference type="ARBA" id="ARBA00023014"/>
    </source>
</evidence>
<evidence type="ECO:0000313" key="7">
    <source>
        <dbReference type="Proteomes" id="UP000032254"/>
    </source>
</evidence>
<dbReference type="GO" id="GO:0046872">
    <property type="term" value="F:metal ion binding"/>
    <property type="evidence" value="ECO:0007669"/>
    <property type="project" value="UniProtKB-KW"/>
</dbReference>
<dbReference type="PANTHER" id="PTHR43273">
    <property type="entry name" value="ANAEROBIC SULFATASE-MATURATING ENZYME HOMOLOG ASLB-RELATED"/>
    <property type="match status" value="1"/>
</dbReference>
<evidence type="ECO:0000256" key="3">
    <source>
        <dbReference type="ARBA" id="ARBA00023004"/>
    </source>
</evidence>
<dbReference type="InterPro" id="IPR058240">
    <property type="entry name" value="rSAM_sf"/>
</dbReference>
<name>A0A0D0X0Y9_9ACTN</name>
<dbReference type="InterPro" id="IPR013785">
    <property type="entry name" value="Aldolase_TIM"/>
</dbReference>
<keyword evidence="2" id="KW-0479">Metal-binding</keyword>
<dbReference type="PROSITE" id="PS51918">
    <property type="entry name" value="RADICAL_SAM"/>
    <property type="match status" value="1"/>
</dbReference>
<dbReference type="NCBIfam" id="NF041718">
    <property type="entry name" value="rSAM_phane_AMC"/>
    <property type="match status" value="1"/>
</dbReference>
<dbReference type="EMBL" id="JXSX01000001">
    <property type="protein sequence ID" value="KIR64554.1"/>
    <property type="molecule type" value="Genomic_DNA"/>
</dbReference>
<dbReference type="CDD" id="cd01335">
    <property type="entry name" value="Radical_SAM"/>
    <property type="match status" value="1"/>
</dbReference>
<keyword evidence="4" id="KW-0411">Iron-sulfur</keyword>
<dbReference type="InterPro" id="IPR023867">
    <property type="entry name" value="Sulphatase_maturase_rSAM"/>
</dbReference>
<comment type="caution">
    <text evidence="6">The sequence shown here is derived from an EMBL/GenBank/DDBJ whole genome shotgun (WGS) entry which is preliminary data.</text>
</comment>
<evidence type="ECO:0000313" key="6">
    <source>
        <dbReference type="EMBL" id="KIR64554.1"/>
    </source>
</evidence>
<accession>A0A0D0X0Y9</accession>
<dbReference type="GO" id="GO:0016491">
    <property type="term" value="F:oxidoreductase activity"/>
    <property type="evidence" value="ECO:0007669"/>
    <property type="project" value="InterPro"/>
</dbReference>
<proteinExistence type="predicted"/>
<dbReference type="Gene3D" id="3.20.20.70">
    <property type="entry name" value="Aldolase class I"/>
    <property type="match status" value="1"/>
</dbReference>
<organism evidence="6 7">
    <name type="scientific">Micromonospora haikouensis</name>
    <dbReference type="NCBI Taxonomy" id="686309"/>
    <lineage>
        <taxon>Bacteria</taxon>
        <taxon>Bacillati</taxon>
        <taxon>Actinomycetota</taxon>
        <taxon>Actinomycetes</taxon>
        <taxon>Micromonosporales</taxon>
        <taxon>Micromonosporaceae</taxon>
        <taxon>Micromonospora</taxon>
    </lineage>
</organism>
<dbReference type="SFLD" id="SFLDG01072">
    <property type="entry name" value="dehydrogenase_like"/>
    <property type="match status" value="1"/>
</dbReference>
<keyword evidence="3" id="KW-0408">Iron</keyword>
<reference evidence="6 7" key="1">
    <citation type="submission" date="2015-01" db="EMBL/GenBank/DDBJ databases">
        <title>Sequencing and annotation of Micromonospora carbonacea strain JXNU-1 genome.</title>
        <authorList>
            <person name="Long Z."/>
            <person name="Huang Y."/>
            <person name="Jiang Y."/>
        </authorList>
    </citation>
    <scope>NUCLEOTIDE SEQUENCE [LARGE SCALE GENOMIC DNA]</scope>
    <source>
        <strain evidence="6 7">JXNU-1</strain>
    </source>
</reference>
<dbReference type="OrthoDB" id="9782387at2"/>
<evidence type="ECO:0000259" key="5">
    <source>
        <dbReference type="PROSITE" id="PS51918"/>
    </source>
</evidence>
<dbReference type="PANTHER" id="PTHR43273:SF8">
    <property type="entry name" value="RADICAL SAM DOMAIN PROTEIN"/>
    <property type="match status" value="1"/>
</dbReference>
<dbReference type="SFLD" id="SFLDG01067">
    <property type="entry name" value="SPASM/twitch_domain_containing"/>
    <property type="match status" value="1"/>
</dbReference>
<feature type="domain" description="Radical SAM core" evidence="5">
    <location>
        <begin position="13"/>
        <end position="240"/>
    </location>
</feature>
<dbReference type="AlphaFoldDB" id="A0A0D0X0Y9"/>
<dbReference type="InterPro" id="IPR007197">
    <property type="entry name" value="rSAM"/>
</dbReference>
<dbReference type="Pfam" id="PF04055">
    <property type="entry name" value="Radical_SAM"/>
    <property type="match status" value="1"/>
</dbReference>
<keyword evidence="7" id="KW-1185">Reference proteome</keyword>
<dbReference type="SUPFAM" id="SSF102114">
    <property type="entry name" value="Radical SAM enzymes"/>
    <property type="match status" value="1"/>
</dbReference>
<evidence type="ECO:0000256" key="2">
    <source>
        <dbReference type="ARBA" id="ARBA00022723"/>
    </source>
</evidence>
<dbReference type="Proteomes" id="UP000032254">
    <property type="component" value="Unassembled WGS sequence"/>
</dbReference>